<evidence type="ECO:0000313" key="2">
    <source>
        <dbReference type="EMBL" id="STO97872.1"/>
    </source>
</evidence>
<reference evidence="2 3" key="1">
    <citation type="submission" date="2018-06" db="EMBL/GenBank/DDBJ databases">
        <authorList>
            <consortium name="Pathogen Informatics"/>
            <person name="Doyle S."/>
        </authorList>
    </citation>
    <scope>NUCLEOTIDE SEQUENCE [LARGE SCALE GENOMIC DNA]</scope>
    <source>
        <strain evidence="2 3">NCTC12410</strain>
    </source>
</reference>
<organism evidence="2 3">
    <name type="scientific">Helicobacter canis</name>
    <dbReference type="NCBI Taxonomy" id="29419"/>
    <lineage>
        <taxon>Bacteria</taxon>
        <taxon>Pseudomonadati</taxon>
        <taxon>Campylobacterota</taxon>
        <taxon>Epsilonproteobacteria</taxon>
        <taxon>Campylobacterales</taxon>
        <taxon>Helicobacteraceae</taxon>
        <taxon>Helicobacter</taxon>
    </lineage>
</organism>
<gene>
    <name evidence="2" type="ORF">NCTC12410_01713</name>
</gene>
<dbReference type="OrthoDB" id="9794187at2"/>
<dbReference type="InterPro" id="IPR003741">
    <property type="entry name" value="LUD_dom"/>
</dbReference>
<dbReference type="Pfam" id="PF02589">
    <property type="entry name" value="LUD_dom"/>
    <property type="match status" value="1"/>
</dbReference>
<protein>
    <submittedName>
        <fullName evidence="2">Putative L-lactate dehydrogenase subunit YkgG</fullName>
    </submittedName>
</protein>
<name>A0A377J5V1_9HELI</name>
<evidence type="ECO:0000259" key="1">
    <source>
        <dbReference type="Pfam" id="PF02589"/>
    </source>
</evidence>
<dbReference type="SUPFAM" id="SSF100950">
    <property type="entry name" value="NagB/RpiA/CoA transferase-like"/>
    <property type="match status" value="1"/>
</dbReference>
<dbReference type="EMBL" id="UGHV01000001">
    <property type="protein sequence ID" value="STO97872.1"/>
    <property type="molecule type" value="Genomic_DNA"/>
</dbReference>
<dbReference type="RefSeq" id="WP_115012076.1">
    <property type="nucleotide sequence ID" value="NZ_UGHV01000001.1"/>
</dbReference>
<feature type="domain" description="LUD" evidence="1">
    <location>
        <begin position="54"/>
        <end position="236"/>
    </location>
</feature>
<sequence length="237" mass="25708">MSSAKEAILARVRESIAHNHTIPAFSVRFGNALKLEEPSTPESKKVDSSSNLVENFITNHTNNKAIVVQATQDTLISAVQDILQQEIAQGGIAQGEKLLYNPDIALDAQSLQNITPIPYTQSVDSMRAELFHIPVSIVQARCGVADLGILGLSSNENAPRLSSLITNICIYLLPKAAIVRNIFNGIEAIKKYEKDRSGSSVLPSNIIFVAGPSRTADIELQTVFGVHGPRKTYAVLY</sequence>
<evidence type="ECO:0000313" key="3">
    <source>
        <dbReference type="Proteomes" id="UP000254841"/>
    </source>
</evidence>
<dbReference type="InterPro" id="IPR024185">
    <property type="entry name" value="FTHF_cligase-like_sf"/>
</dbReference>
<dbReference type="Gene3D" id="3.40.50.10420">
    <property type="entry name" value="NagB/RpiA/CoA transferase-like"/>
    <property type="match status" value="1"/>
</dbReference>
<dbReference type="AlphaFoldDB" id="A0A377J5V1"/>
<dbReference type="InterPro" id="IPR037171">
    <property type="entry name" value="NagB/RpiA_transferase-like"/>
</dbReference>
<accession>A0A377J5V1</accession>
<dbReference type="PANTHER" id="PTHR43682">
    <property type="entry name" value="LACTATE UTILIZATION PROTEIN C"/>
    <property type="match status" value="1"/>
</dbReference>
<dbReference type="PANTHER" id="PTHR43682:SF1">
    <property type="entry name" value="LACTATE UTILIZATION PROTEIN C"/>
    <property type="match status" value="1"/>
</dbReference>
<proteinExistence type="predicted"/>
<dbReference type="Proteomes" id="UP000254841">
    <property type="component" value="Unassembled WGS sequence"/>
</dbReference>